<protein>
    <submittedName>
        <fullName evidence="2">Uncharacterized protein</fullName>
    </submittedName>
</protein>
<feature type="compositionally biased region" description="Low complexity" evidence="1">
    <location>
        <begin position="67"/>
        <end position="90"/>
    </location>
</feature>
<evidence type="ECO:0000313" key="2">
    <source>
        <dbReference type="EMBL" id="OAA73529.1"/>
    </source>
</evidence>
<keyword evidence="3" id="KW-1185">Reference proteome</keyword>
<comment type="caution">
    <text evidence="2">The sequence shown here is derived from an EMBL/GenBank/DDBJ whole genome shotgun (WGS) entry which is preliminary data.</text>
</comment>
<dbReference type="Proteomes" id="UP000076744">
    <property type="component" value="Unassembled WGS sequence"/>
</dbReference>
<sequence length="185" mass="18740">MLMPVREHLGAAREADADAGAPAAVPDGRRARRDARGAGSGEGRGRAAGAVPGLVRPVGGPGGGVHAVGEPPDDAAQQAVPAGVPPHADGQAGGARLERLRRRGPVGPAGARDDGDGARDEQPEPAGGGLRAAVQRAAGGVQGPVDGYRSHRELAAAARLVYRRARAEGCRPDRDGIWVDAFDEE</sequence>
<feature type="compositionally biased region" description="Basic and acidic residues" evidence="1">
    <location>
        <begin position="111"/>
        <end position="122"/>
    </location>
</feature>
<feature type="region of interest" description="Disordered" evidence="1">
    <location>
        <begin position="1"/>
        <end position="129"/>
    </location>
</feature>
<evidence type="ECO:0000313" key="3">
    <source>
        <dbReference type="Proteomes" id="UP000076744"/>
    </source>
</evidence>
<gene>
    <name evidence="2" type="ORF">ISF_00430</name>
</gene>
<feature type="compositionally biased region" description="Basic and acidic residues" evidence="1">
    <location>
        <begin position="1"/>
        <end position="16"/>
    </location>
</feature>
<dbReference type="RefSeq" id="XP_018708487.1">
    <property type="nucleotide sequence ID" value="XM_018844037.1"/>
</dbReference>
<evidence type="ECO:0000256" key="1">
    <source>
        <dbReference type="SAM" id="MobiDB-lite"/>
    </source>
</evidence>
<name>A0A162N0E4_CORFA</name>
<dbReference type="GeneID" id="30016722"/>
<feature type="compositionally biased region" description="Low complexity" evidence="1">
    <location>
        <begin position="47"/>
        <end position="58"/>
    </location>
</feature>
<dbReference type="AlphaFoldDB" id="A0A162N0E4"/>
<dbReference type="EMBL" id="AZHB01000001">
    <property type="protein sequence ID" value="OAA73529.1"/>
    <property type="molecule type" value="Genomic_DNA"/>
</dbReference>
<accession>A0A162N0E4</accession>
<proteinExistence type="predicted"/>
<reference evidence="2 3" key="1">
    <citation type="journal article" date="2016" name="Genome Biol. Evol.">
        <title>Divergent and convergent evolution of fungal pathogenicity.</title>
        <authorList>
            <person name="Shang Y."/>
            <person name="Xiao G."/>
            <person name="Zheng P."/>
            <person name="Cen K."/>
            <person name="Zhan S."/>
            <person name="Wang C."/>
        </authorList>
    </citation>
    <scope>NUCLEOTIDE SEQUENCE [LARGE SCALE GENOMIC DNA]</scope>
    <source>
        <strain evidence="2 3">ARSEF 2679</strain>
    </source>
</reference>
<organism evidence="2 3">
    <name type="scientific">Cordyceps fumosorosea (strain ARSEF 2679)</name>
    <name type="common">Isaria fumosorosea</name>
    <dbReference type="NCBI Taxonomy" id="1081104"/>
    <lineage>
        <taxon>Eukaryota</taxon>
        <taxon>Fungi</taxon>
        <taxon>Dikarya</taxon>
        <taxon>Ascomycota</taxon>
        <taxon>Pezizomycotina</taxon>
        <taxon>Sordariomycetes</taxon>
        <taxon>Hypocreomycetidae</taxon>
        <taxon>Hypocreales</taxon>
        <taxon>Cordycipitaceae</taxon>
        <taxon>Cordyceps</taxon>
    </lineage>
</organism>